<proteinExistence type="inferred from homology"/>
<keyword evidence="4" id="KW-0796">Tight junction</keyword>
<keyword evidence="5" id="KW-1003">Cell membrane</keyword>
<evidence type="ECO:0000256" key="5">
    <source>
        <dbReference type="ARBA" id="ARBA00022475"/>
    </source>
</evidence>
<evidence type="ECO:0000313" key="11">
    <source>
        <dbReference type="Ensembl" id="ENSSFAP00005019453.1"/>
    </source>
</evidence>
<evidence type="ECO:0000256" key="2">
    <source>
        <dbReference type="ARBA" id="ARBA00004651"/>
    </source>
</evidence>
<protein>
    <submittedName>
        <fullName evidence="11">Claudin-4-like</fullName>
    </submittedName>
</protein>
<sequence>MGGQGRLIGGLALCLLGVLGVCLTCGLPMWRETAFVGANIVTAQTVWDGLWLHCIFQSTGQMQCKRHTGFITLTTDIQAGRALTLISILVGILGFIVTLLGGGAVNCSGNPPDPLEPPSPSSSKKKVCLLGGLLCLLSGVLCLISVSWSAAATLSFFNDPFVPAALKREVGSSIYIGWASSALLLLSGALLCFVCGQDERPLPSYYYLPYNSSTQFTDSSTRMATMRADLARPNDPTMVNYAAQVHRQNSRNSRTAGFYNQTQARY</sequence>
<evidence type="ECO:0000256" key="9">
    <source>
        <dbReference type="ARBA" id="ARBA00023136"/>
    </source>
</evidence>
<keyword evidence="12" id="KW-1185">Reference proteome</keyword>
<dbReference type="PROSITE" id="PS01346">
    <property type="entry name" value="CLAUDIN"/>
    <property type="match status" value="1"/>
</dbReference>
<feature type="transmembrane region" description="Helical" evidence="10">
    <location>
        <begin position="82"/>
        <end position="106"/>
    </location>
</feature>
<evidence type="ECO:0000256" key="1">
    <source>
        <dbReference type="ARBA" id="ARBA00004435"/>
    </source>
</evidence>
<dbReference type="GO" id="GO:0005923">
    <property type="term" value="C:bicellular tight junction"/>
    <property type="evidence" value="ECO:0007669"/>
    <property type="project" value="UniProtKB-SubCell"/>
</dbReference>
<accession>A0A672GL02</accession>
<dbReference type="Proteomes" id="UP000472267">
    <property type="component" value="Chromosome 10"/>
</dbReference>
<comment type="similarity">
    <text evidence="3">Belongs to the claudin family.</text>
</comment>
<dbReference type="InParanoid" id="A0A672GL02"/>
<reference evidence="11" key="1">
    <citation type="submission" date="2019-06" db="EMBL/GenBank/DDBJ databases">
        <authorList>
            <consortium name="Wellcome Sanger Institute Data Sharing"/>
        </authorList>
    </citation>
    <scope>NUCLEOTIDE SEQUENCE [LARGE SCALE GENOMIC DNA]</scope>
</reference>
<feature type="transmembrane region" description="Helical" evidence="10">
    <location>
        <begin position="127"/>
        <end position="154"/>
    </location>
</feature>
<evidence type="ECO:0000256" key="7">
    <source>
        <dbReference type="ARBA" id="ARBA00022949"/>
    </source>
</evidence>
<evidence type="ECO:0000256" key="10">
    <source>
        <dbReference type="SAM" id="Phobius"/>
    </source>
</evidence>
<dbReference type="InterPro" id="IPR006187">
    <property type="entry name" value="Claudin"/>
</dbReference>
<reference evidence="11" key="2">
    <citation type="submission" date="2025-08" db="UniProtKB">
        <authorList>
            <consortium name="Ensembl"/>
        </authorList>
    </citation>
    <scope>IDENTIFICATION</scope>
</reference>
<feature type="transmembrane region" description="Helical" evidence="10">
    <location>
        <begin position="174"/>
        <end position="196"/>
    </location>
</feature>
<evidence type="ECO:0000256" key="4">
    <source>
        <dbReference type="ARBA" id="ARBA00022427"/>
    </source>
</evidence>
<keyword evidence="6 10" id="KW-0812">Transmembrane</keyword>
<dbReference type="PRINTS" id="PR01077">
    <property type="entry name" value="CLAUDIN"/>
</dbReference>
<dbReference type="GeneID" id="115394933"/>
<evidence type="ECO:0000313" key="12">
    <source>
        <dbReference type="Proteomes" id="UP000472267"/>
    </source>
</evidence>
<dbReference type="InterPro" id="IPR004031">
    <property type="entry name" value="PMP22/EMP/MP20/Claudin"/>
</dbReference>
<organism evidence="11 12">
    <name type="scientific">Salarias fasciatus</name>
    <name type="common">Jewelled blenny</name>
    <name type="synonym">Blennius fasciatus</name>
    <dbReference type="NCBI Taxonomy" id="181472"/>
    <lineage>
        <taxon>Eukaryota</taxon>
        <taxon>Metazoa</taxon>
        <taxon>Chordata</taxon>
        <taxon>Craniata</taxon>
        <taxon>Vertebrata</taxon>
        <taxon>Euteleostomi</taxon>
        <taxon>Actinopterygii</taxon>
        <taxon>Neopterygii</taxon>
        <taxon>Teleostei</taxon>
        <taxon>Neoteleostei</taxon>
        <taxon>Acanthomorphata</taxon>
        <taxon>Ovalentaria</taxon>
        <taxon>Blenniimorphae</taxon>
        <taxon>Blenniiformes</taxon>
        <taxon>Blennioidei</taxon>
        <taxon>Blenniidae</taxon>
        <taxon>Salariinae</taxon>
        <taxon>Salarias</taxon>
    </lineage>
</organism>
<dbReference type="GO" id="GO:0005198">
    <property type="term" value="F:structural molecule activity"/>
    <property type="evidence" value="ECO:0007669"/>
    <property type="project" value="InterPro"/>
</dbReference>
<dbReference type="Ensembl" id="ENSSFAT00005020234.1">
    <property type="protein sequence ID" value="ENSSFAP00005019453.1"/>
    <property type="gene ID" value="ENSSFAG00005010176.1"/>
</dbReference>
<dbReference type="AlphaFoldDB" id="A0A672GL02"/>
<feature type="transmembrane region" description="Helical" evidence="10">
    <location>
        <begin position="7"/>
        <end position="30"/>
    </location>
</feature>
<dbReference type="InterPro" id="IPR017974">
    <property type="entry name" value="Claudin_CS"/>
</dbReference>
<dbReference type="PANTHER" id="PTHR12002">
    <property type="entry name" value="CLAUDIN"/>
    <property type="match status" value="1"/>
</dbReference>
<dbReference type="OrthoDB" id="8927250at2759"/>
<dbReference type="GO" id="GO:0005886">
    <property type="term" value="C:plasma membrane"/>
    <property type="evidence" value="ECO:0007669"/>
    <property type="project" value="UniProtKB-SubCell"/>
</dbReference>
<dbReference type="RefSeq" id="XP_029956099.1">
    <property type="nucleotide sequence ID" value="XM_030100239.1"/>
</dbReference>
<comment type="subcellular location">
    <subcellularLocation>
        <location evidence="1">Cell junction</location>
        <location evidence="1">Tight junction</location>
    </subcellularLocation>
    <subcellularLocation>
        <location evidence="2">Cell membrane</location>
        <topology evidence="2">Multi-pass membrane protein</topology>
    </subcellularLocation>
</comment>
<keyword evidence="9 10" id="KW-0472">Membrane</keyword>
<reference evidence="11" key="3">
    <citation type="submission" date="2025-09" db="UniProtKB">
        <authorList>
            <consortium name="Ensembl"/>
        </authorList>
    </citation>
    <scope>IDENTIFICATION</scope>
</reference>
<dbReference type="Pfam" id="PF00822">
    <property type="entry name" value="PMP22_Claudin"/>
    <property type="match status" value="1"/>
</dbReference>
<keyword evidence="7" id="KW-0965">Cell junction</keyword>
<evidence type="ECO:0000256" key="8">
    <source>
        <dbReference type="ARBA" id="ARBA00022989"/>
    </source>
</evidence>
<evidence type="ECO:0000256" key="6">
    <source>
        <dbReference type="ARBA" id="ARBA00022692"/>
    </source>
</evidence>
<gene>
    <name evidence="11" type="primary">LOC115394933</name>
</gene>
<name>A0A672GL02_SALFA</name>
<keyword evidence="8 10" id="KW-1133">Transmembrane helix</keyword>
<dbReference type="OMA" id="MQCKRHT"/>
<evidence type="ECO:0000256" key="3">
    <source>
        <dbReference type="ARBA" id="ARBA00008295"/>
    </source>
</evidence>
<dbReference type="Gene3D" id="1.20.140.150">
    <property type="match status" value="1"/>
</dbReference>